<evidence type="ECO:0000313" key="3">
    <source>
        <dbReference type="Proteomes" id="UP001165082"/>
    </source>
</evidence>
<gene>
    <name evidence="2" type="ORF">TrRE_jg382</name>
</gene>
<feature type="compositionally biased region" description="Basic residues" evidence="1">
    <location>
        <begin position="64"/>
        <end position="82"/>
    </location>
</feature>
<organism evidence="2 3">
    <name type="scientific">Triparma retinervis</name>
    <dbReference type="NCBI Taxonomy" id="2557542"/>
    <lineage>
        <taxon>Eukaryota</taxon>
        <taxon>Sar</taxon>
        <taxon>Stramenopiles</taxon>
        <taxon>Ochrophyta</taxon>
        <taxon>Bolidophyceae</taxon>
        <taxon>Parmales</taxon>
        <taxon>Triparmaceae</taxon>
        <taxon>Triparma</taxon>
    </lineage>
</organism>
<dbReference type="EMBL" id="BRXZ01003876">
    <property type="protein sequence ID" value="GMH63703.1"/>
    <property type="molecule type" value="Genomic_DNA"/>
</dbReference>
<feature type="non-terminal residue" evidence="2">
    <location>
        <position position="188"/>
    </location>
</feature>
<evidence type="ECO:0000313" key="2">
    <source>
        <dbReference type="EMBL" id="GMH63703.1"/>
    </source>
</evidence>
<comment type="caution">
    <text evidence="2">The sequence shown here is derived from an EMBL/GenBank/DDBJ whole genome shotgun (WGS) entry which is preliminary data.</text>
</comment>
<feature type="region of interest" description="Disordered" evidence="1">
    <location>
        <begin position="109"/>
        <end position="141"/>
    </location>
</feature>
<feature type="region of interest" description="Disordered" evidence="1">
    <location>
        <begin position="155"/>
        <end position="188"/>
    </location>
</feature>
<keyword evidence="3" id="KW-1185">Reference proteome</keyword>
<evidence type="ECO:0000256" key="1">
    <source>
        <dbReference type="SAM" id="MobiDB-lite"/>
    </source>
</evidence>
<dbReference type="AlphaFoldDB" id="A0A9W7E5X9"/>
<feature type="compositionally biased region" description="Low complexity" evidence="1">
    <location>
        <begin position="19"/>
        <end position="48"/>
    </location>
</feature>
<protein>
    <submittedName>
        <fullName evidence="2">Uncharacterized protein</fullName>
    </submittedName>
</protein>
<name>A0A9W7E5X9_9STRA</name>
<dbReference type="Proteomes" id="UP001165082">
    <property type="component" value="Unassembled WGS sequence"/>
</dbReference>
<accession>A0A9W7E5X9</accession>
<feature type="region of interest" description="Disordered" evidence="1">
    <location>
        <begin position="1"/>
        <end position="90"/>
    </location>
</feature>
<sequence>MHNNQYSVLGDLSPDTTNKENTQPTTTQAANVDDTAAAEVTTAAAGATKRGGRFSPKFLLGGSGRKKKKDGAKKRRGKRSKTKTADAEEVDDCGFVCSDRGVVQDLSASLSSSAIDDVMPADARNDDSPSPPLPGYPDDLALTSTSSAFSVDVFSSRKSPGTMRRTLTSSLALPPTPLEDNASPKTWL</sequence>
<reference evidence="2" key="1">
    <citation type="submission" date="2022-07" db="EMBL/GenBank/DDBJ databases">
        <title>Genome analysis of Parmales, a sister group of diatoms, reveals the evolutionary specialization of diatoms from phago-mixotrophs to photoautotrophs.</title>
        <authorList>
            <person name="Ban H."/>
            <person name="Sato S."/>
            <person name="Yoshikawa S."/>
            <person name="Kazumasa Y."/>
            <person name="Nakamura Y."/>
            <person name="Ichinomiya M."/>
            <person name="Saitoh K."/>
            <person name="Sato N."/>
            <person name="Blanc-Mathieu R."/>
            <person name="Endo H."/>
            <person name="Kuwata A."/>
            <person name="Ogata H."/>
        </authorList>
    </citation>
    <scope>NUCLEOTIDE SEQUENCE</scope>
</reference>
<proteinExistence type="predicted"/>